<feature type="transmembrane region" description="Helical" evidence="12">
    <location>
        <begin position="106"/>
        <end position="125"/>
    </location>
</feature>
<proteinExistence type="inferred from homology"/>
<dbReference type="OMA" id="HATTCWI"/>
<keyword evidence="9 12" id="KW-0472">Membrane</keyword>
<keyword evidence="13" id="KW-1185">Reference proteome</keyword>
<keyword evidence="4" id="KW-1003">Cell membrane</keyword>
<dbReference type="PANTHER" id="PTHR21522">
    <property type="entry name" value="PROTON CHANNEL OTOP"/>
    <property type="match status" value="1"/>
</dbReference>
<comment type="subcellular location">
    <subcellularLocation>
        <location evidence="1">Cell membrane</location>
        <topology evidence="1">Multi-pass membrane protein</topology>
    </subcellularLocation>
</comment>
<evidence type="ECO:0000256" key="2">
    <source>
        <dbReference type="ARBA" id="ARBA00006513"/>
    </source>
</evidence>
<dbReference type="AlphaFoldDB" id="A0A9J7LGS6"/>
<dbReference type="KEGG" id="bfo:118419582"/>
<feature type="region of interest" description="Disordered" evidence="11">
    <location>
        <begin position="575"/>
        <end position="611"/>
    </location>
</feature>
<feature type="transmembrane region" description="Helical" evidence="12">
    <location>
        <begin position="386"/>
        <end position="406"/>
    </location>
</feature>
<feature type="transmembrane region" description="Helical" evidence="12">
    <location>
        <begin position="314"/>
        <end position="333"/>
    </location>
</feature>
<name>A0A9J7LGS6_BRAFL</name>
<feature type="transmembrane region" description="Helical" evidence="12">
    <location>
        <begin position="418"/>
        <end position="437"/>
    </location>
</feature>
<feature type="transmembrane region" description="Helical" evidence="12">
    <location>
        <begin position="655"/>
        <end position="674"/>
    </location>
</feature>
<feature type="transmembrane region" description="Helical" evidence="12">
    <location>
        <begin position="179"/>
        <end position="201"/>
    </location>
</feature>
<dbReference type="InterPro" id="IPR004878">
    <property type="entry name" value="Otopetrin"/>
</dbReference>
<evidence type="ECO:0000256" key="12">
    <source>
        <dbReference type="SAM" id="Phobius"/>
    </source>
</evidence>
<dbReference type="GO" id="GO:1902600">
    <property type="term" value="P:proton transmembrane transport"/>
    <property type="evidence" value="ECO:0000318"/>
    <property type="project" value="GO_Central"/>
</dbReference>
<evidence type="ECO:0000256" key="6">
    <source>
        <dbReference type="ARBA" id="ARBA00022781"/>
    </source>
</evidence>
<evidence type="ECO:0000313" key="14">
    <source>
        <dbReference type="RefSeq" id="XP_035681918.1"/>
    </source>
</evidence>
<evidence type="ECO:0000256" key="7">
    <source>
        <dbReference type="ARBA" id="ARBA00022989"/>
    </source>
</evidence>
<feature type="transmembrane region" description="Helical" evidence="12">
    <location>
        <begin position="146"/>
        <end position="167"/>
    </location>
</feature>
<reference evidence="14" key="2">
    <citation type="submission" date="2025-08" db="UniProtKB">
        <authorList>
            <consortium name="RefSeq"/>
        </authorList>
    </citation>
    <scope>IDENTIFICATION</scope>
    <source>
        <strain evidence="14">S238N-H82</strain>
        <tissue evidence="14">Testes</tissue>
    </source>
</reference>
<keyword evidence="7 12" id="KW-1133">Transmembrane helix</keyword>
<feature type="transmembrane region" description="Helical" evidence="12">
    <location>
        <begin position="621"/>
        <end position="643"/>
    </location>
</feature>
<keyword evidence="8" id="KW-0406">Ion transport</keyword>
<dbReference type="GO" id="GO:0005886">
    <property type="term" value="C:plasma membrane"/>
    <property type="evidence" value="ECO:0000318"/>
    <property type="project" value="GO_Central"/>
</dbReference>
<dbReference type="OrthoDB" id="6429739at2759"/>
<evidence type="ECO:0000256" key="3">
    <source>
        <dbReference type="ARBA" id="ARBA00022448"/>
    </source>
</evidence>
<evidence type="ECO:0000256" key="8">
    <source>
        <dbReference type="ARBA" id="ARBA00023065"/>
    </source>
</evidence>
<keyword evidence="3" id="KW-0813">Transport</keyword>
<evidence type="ECO:0000313" key="13">
    <source>
        <dbReference type="Proteomes" id="UP000001554"/>
    </source>
</evidence>
<organism evidence="13 14">
    <name type="scientific">Branchiostoma floridae</name>
    <name type="common">Florida lancelet</name>
    <name type="synonym">Amphioxus</name>
    <dbReference type="NCBI Taxonomy" id="7739"/>
    <lineage>
        <taxon>Eukaryota</taxon>
        <taxon>Metazoa</taxon>
        <taxon>Chordata</taxon>
        <taxon>Cephalochordata</taxon>
        <taxon>Leptocardii</taxon>
        <taxon>Amphioxiformes</taxon>
        <taxon>Branchiostomatidae</taxon>
        <taxon>Branchiostoma</taxon>
    </lineage>
</organism>
<evidence type="ECO:0000256" key="5">
    <source>
        <dbReference type="ARBA" id="ARBA00022692"/>
    </source>
</evidence>
<dbReference type="Pfam" id="PF03189">
    <property type="entry name" value="Otopetrin"/>
    <property type="match status" value="2"/>
</dbReference>
<feature type="transmembrane region" description="Helical" evidence="12">
    <location>
        <begin position="345"/>
        <end position="366"/>
    </location>
</feature>
<accession>A0A9J7LGS6</accession>
<evidence type="ECO:0000256" key="10">
    <source>
        <dbReference type="ARBA" id="ARBA00023303"/>
    </source>
</evidence>
<reference evidence="13" key="1">
    <citation type="journal article" date="2020" name="Nat. Ecol. Evol.">
        <title>Deeply conserved synteny resolves early events in vertebrate evolution.</title>
        <authorList>
            <person name="Simakov O."/>
            <person name="Marletaz F."/>
            <person name="Yue J.X."/>
            <person name="O'Connell B."/>
            <person name="Jenkins J."/>
            <person name="Brandt A."/>
            <person name="Calef R."/>
            <person name="Tung C.H."/>
            <person name="Huang T.K."/>
            <person name="Schmutz J."/>
            <person name="Satoh N."/>
            <person name="Yu J.K."/>
            <person name="Putnam N.H."/>
            <person name="Green R.E."/>
            <person name="Rokhsar D.S."/>
        </authorList>
    </citation>
    <scope>NUCLEOTIDE SEQUENCE [LARGE SCALE GENOMIC DNA]</scope>
    <source>
        <strain evidence="13">S238N-H82</strain>
    </source>
</reference>
<dbReference type="PANTHER" id="PTHR21522:SF32">
    <property type="entry name" value="OTOPETRIN-2"/>
    <property type="match status" value="1"/>
</dbReference>
<dbReference type="GO" id="GO:0015252">
    <property type="term" value="F:proton channel activity"/>
    <property type="evidence" value="ECO:0000318"/>
    <property type="project" value="GO_Central"/>
</dbReference>
<evidence type="ECO:0000256" key="11">
    <source>
        <dbReference type="SAM" id="MobiDB-lite"/>
    </source>
</evidence>
<dbReference type="RefSeq" id="XP_035681918.1">
    <property type="nucleotide sequence ID" value="XM_035826025.1"/>
</dbReference>
<protein>
    <submittedName>
        <fullName evidence="14">Proton channel OtopLc-like</fullName>
    </submittedName>
</protein>
<sequence>MGDKVFPVVMSEPERLRRPSVVGTGRMDHVTYYALGFCGLYGMLLVVVGTVLPISEFISDHLVKPRVEGFFCYLYTVGFAWLLAVFVSGCKHGRCPVEGKKDDLSIFLKCGLVGFGLISVIKAALEVALYAEYSTMPGCYHVEMTSLLSPVGWIFFCLMQMYILLTFEMNHQPHGWQSWFYVLGLMHCVATNLCVWVNTVVHETVEALEHRLNQTVVAEEGHERMLHVSHDTHDSGADEVDLAHLCQPVYLQHLMKYMSPMMYPCTIEESLIAAAAFAIAIADIKEQAYGKTPTRLWKVLSDTSHYCMSSCKGLVAGVIVLAAVLTTIIIYGFSFGAMDHLAASIAYQITILMCNIIGIVVTVLAWRYLRSHRSEQHSGAVLDKALLSVALFGVFLLAVLSLISGIMATHHNWSDTMLTWRMASTILETSLQTVFIFDGLNRTSVLKSEECKAVETPGLLNRVSKAVQTPRLTNRASKAVETGRVSFSTPGEANRRSKAVGMDLVSYSTPRQANGEVIHDVVPQRGVLPVRQGIDTAQSGRVEIPTIVEDCDGPEGRSYNYVRCGPCLKVSLPQPKSDDRRVSKTKGYGEDQEDNGGGRKRFVREKSGPERGTIRKGSRQLVMFLFVLNVTLWLVSVSTLYIPDTLTVQEQFYDNVAWILLTHIALPLLIFYRFHSAACLFEIWNHAYHPHQLPEQI</sequence>
<keyword evidence="5 12" id="KW-0812">Transmembrane</keyword>
<evidence type="ECO:0000256" key="1">
    <source>
        <dbReference type="ARBA" id="ARBA00004651"/>
    </source>
</evidence>
<feature type="transmembrane region" description="Helical" evidence="12">
    <location>
        <begin position="67"/>
        <end position="86"/>
    </location>
</feature>
<feature type="transmembrane region" description="Helical" evidence="12">
    <location>
        <begin position="32"/>
        <end position="55"/>
    </location>
</feature>
<dbReference type="GeneID" id="118419582"/>
<comment type="similarity">
    <text evidence="2">Belongs to the otopetrin family.</text>
</comment>
<gene>
    <name evidence="14" type="primary">LOC118419582</name>
</gene>
<evidence type="ECO:0000256" key="4">
    <source>
        <dbReference type="ARBA" id="ARBA00022475"/>
    </source>
</evidence>
<keyword evidence="10" id="KW-0407">Ion channel</keyword>
<evidence type="ECO:0000256" key="9">
    <source>
        <dbReference type="ARBA" id="ARBA00023136"/>
    </source>
</evidence>
<dbReference type="Proteomes" id="UP000001554">
    <property type="component" value="Chromosome 7"/>
</dbReference>
<keyword evidence="6" id="KW-0375">Hydrogen ion transport</keyword>